<evidence type="ECO:0000313" key="2">
    <source>
        <dbReference type="Proteomes" id="UP001221208"/>
    </source>
</evidence>
<proteinExistence type="predicted"/>
<evidence type="ECO:0000313" key="1">
    <source>
        <dbReference type="EMBL" id="MDC8760329.1"/>
    </source>
</evidence>
<sequence>MGGAYSILLQLSAEHAYFPAASAGNVQFEPTPQCAALLDRLGILRRPAANGLTLLGQPAARAALLAAPERLDEFEFQVFAVDRHFSLYTALDAPDAEACLYFHSTQARQEQPGRWRLHAAEQADQTAWSQAVAPNKAAALAGPSFRPARPAFFMVLAPADVAAALAGGQAPVFLVRFGARKSHWKYYFLSDPGLPHPAIVDLDGELRFTARGYTALPGKRPALTFVSEQAVEMRQTHAQRLQLREQGELGERILIKRLPNASVAAVGRELAEGSTVTVLVSEIYIP</sequence>
<comment type="caution">
    <text evidence="1">The sequence shown here is derived from an EMBL/GenBank/DDBJ whole genome shotgun (WGS) entry which is preliminary data.</text>
</comment>
<name>A0ABT5K5Q8_9BURK</name>
<accession>A0ABT5K5Q8</accession>
<keyword evidence="2" id="KW-1185">Reference proteome</keyword>
<dbReference type="Proteomes" id="UP001221208">
    <property type="component" value="Unassembled WGS sequence"/>
</dbReference>
<reference evidence="1 2" key="1">
    <citation type="submission" date="2022-10" db="EMBL/GenBank/DDBJ databases">
        <title>Janthinobacterium sp. hw3 Genome sequencing.</title>
        <authorList>
            <person name="Park S."/>
        </authorList>
    </citation>
    <scope>NUCLEOTIDE SEQUENCE [LARGE SCALE GENOMIC DNA]</scope>
    <source>
        <strain evidence="2">hw3</strain>
    </source>
</reference>
<protein>
    <submittedName>
        <fullName evidence="1">Uncharacterized protein</fullName>
    </submittedName>
</protein>
<dbReference type="EMBL" id="JAQQXR010000012">
    <property type="protein sequence ID" value="MDC8760329.1"/>
    <property type="molecule type" value="Genomic_DNA"/>
</dbReference>
<dbReference type="RefSeq" id="WP_273674057.1">
    <property type="nucleotide sequence ID" value="NZ_JAQQXR010000012.1"/>
</dbReference>
<organism evidence="1 2">
    <name type="scientific">Janthinobacterium fluminis</name>
    <dbReference type="NCBI Taxonomy" id="2987524"/>
    <lineage>
        <taxon>Bacteria</taxon>
        <taxon>Pseudomonadati</taxon>
        <taxon>Pseudomonadota</taxon>
        <taxon>Betaproteobacteria</taxon>
        <taxon>Burkholderiales</taxon>
        <taxon>Oxalobacteraceae</taxon>
        <taxon>Janthinobacterium</taxon>
    </lineage>
</organism>
<gene>
    <name evidence="1" type="ORF">OIK44_22310</name>
</gene>